<accession>A0AAD7B571</accession>
<comment type="caution">
    <text evidence="1">The sequence shown here is derived from an EMBL/GenBank/DDBJ whole genome shotgun (WGS) entry which is preliminary data.</text>
</comment>
<dbReference type="EMBL" id="JARKIF010000036">
    <property type="protein sequence ID" value="KAJ7610154.1"/>
    <property type="molecule type" value="Genomic_DNA"/>
</dbReference>
<sequence length="464" mass="51561">MSLTDCPLDVLLELSKDLDLPDALNLAASSDMHVLCHRLGLPLFLDRVPQAHRTSRPLPCTSGTDIVGLPLDTLRKMAVHAYKLLKNWNSDAPRVVSFRSIELDGGGKIRRLIPIHGEHLFITFSDVRIACWDATTGQCLAVRDCDVGSKSMFPFFLLRKCYVGVASCSGLQLKLATICVNYENAAAIDISTIFSRTWEYTDDASHPQAYCAAVVNERTIGAIIHFNTPNIKPLLAFCRIEDGEIHRLPLDLRVPSWDGLTGLAIGDGFFITTHSSSLVQIVLARPSPTNSNELDAHKTNIGMPGGCGDKYDFLGGHHIRQPTYGVVNVTRADSEDVEFFPEADDANDWRQVHPFCHVNFWLANSATLDMGNIISYRHEKSIHWIAVGSAGRFVVMRDSRGLGLVQYTAQTRGRVRFHRIHVPADMATVSPYWEGELDDKLGTLYLLQNHKAEKSPRLIISSFV</sequence>
<evidence type="ECO:0000313" key="2">
    <source>
        <dbReference type="Proteomes" id="UP001221142"/>
    </source>
</evidence>
<evidence type="ECO:0000313" key="1">
    <source>
        <dbReference type="EMBL" id="KAJ7610154.1"/>
    </source>
</evidence>
<reference evidence="1" key="1">
    <citation type="submission" date="2023-03" db="EMBL/GenBank/DDBJ databases">
        <title>Massive genome expansion in bonnet fungi (Mycena s.s.) driven by repeated elements and novel gene families across ecological guilds.</title>
        <authorList>
            <consortium name="Lawrence Berkeley National Laboratory"/>
            <person name="Harder C.B."/>
            <person name="Miyauchi S."/>
            <person name="Viragh M."/>
            <person name="Kuo A."/>
            <person name="Thoen E."/>
            <person name="Andreopoulos B."/>
            <person name="Lu D."/>
            <person name="Skrede I."/>
            <person name="Drula E."/>
            <person name="Henrissat B."/>
            <person name="Morin E."/>
            <person name="Kohler A."/>
            <person name="Barry K."/>
            <person name="LaButti K."/>
            <person name="Morin E."/>
            <person name="Salamov A."/>
            <person name="Lipzen A."/>
            <person name="Mereny Z."/>
            <person name="Hegedus B."/>
            <person name="Baldrian P."/>
            <person name="Stursova M."/>
            <person name="Weitz H."/>
            <person name="Taylor A."/>
            <person name="Grigoriev I.V."/>
            <person name="Nagy L.G."/>
            <person name="Martin F."/>
            <person name="Kauserud H."/>
        </authorList>
    </citation>
    <scope>NUCLEOTIDE SEQUENCE</scope>
    <source>
        <strain evidence="1">9284</strain>
    </source>
</reference>
<organism evidence="1 2">
    <name type="scientific">Roridomyces roridus</name>
    <dbReference type="NCBI Taxonomy" id="1738132"/>
    <lineage>
        <taxon>Eukaryota</taxon>
        <taxon>Fungi</taxon>
        <taxon>Dikarya</taxon>
        <taxon>Basidiomycota</taxon>
        <taxon>Agaricomycotina</taxon>
        <taxon>Agaricomycetes</taxon>
        <taxon>Agaricomycetidae</taxon>
        <taxon>Agaricales</taxon>
        <taxon>Marasmiineae</taxon>
        <taxon>Mycenaceae</taxon>
        <taxon>Roridomyces</taxon>
    </lineage>
</organism>
<dbReference type="Proteomes" id="UP001221142">
    <property type="component" value="Unassembled WGS sequence"/>
</dbReference>
<dbReference type="AlphaFoldDB" id="A0AAD7B571"/>
<proteinExistence type="predicted"/>
<gene>
    <name evidence="1" type="ORF">FB45DRAFT_1010045</name>
</gene>
<name>A0AAD7B571_9AGAR</name>
<keyword evidence="2" id="KW-1185">Reference proteome</keyword>
<protein>
    <submittedName>
        <fullName evidence="1">Uncharacterized protein</fullName>
    </submittedName>
</protein>